<sequence length="47" mass="4904">MGDRSGNDGVNAAGALNVAFKIGVIARSRSTLGSSLSRYTGWSRFLS</sequence>
<protein>
    <submittedName>
        <fullName evidence="1">Uncharacterized protein</fullName>
    </submittedName>
</protein>
<gene>
    <name evidence="1" type="ORF">RBSWK_03540</name>
</gene>
<reference evidence="1 2" key="1">
    <citation type="journal article" date="2013" name="Mar. Genomics">
        <title>Expression of sulfatases in Rhodopirellula baltica and the diversity of sulfatases in the genus Rhodopirellula.</title>
        <authorList>
            <person name="Wegner C.E."/>
            <person name="Richter-Heitmann T."/>
            <person name="Klindworth A."/>
            <person name="Klockow C."/>
            <person name="Richter M."/>
            <person name="Achstetter T."/>
            <person name="Glockner F.O."/>
            <person name="Harder J."/>
        </authorList>
    </citation>
    <scope>NUCLEOTIDE SEQUENCE [LARGE SCALE GENOMIC DNA]</scope>
    <source>
        <strain evidence="1 2">SWK14</strain>
    </source>
</reference>
<organism evidence="1 2">
    <name type="scientific">Rhodopirellula baltica SWK14</name>
    <dbReference type="NCBI Taxonomy" id="993516"/>
    <lineage>
        <taxon>Bacteria</taxon>
        <taxon>Pseudomonadati</taxon>
        <taxon>Planctomycetota</taxon>
        <taxon>Planctomycetia</taxon>
        <taxon>Pirellulales</taxon>
        <taxon>Pirellulaceae</taxon>
        <taxon>Rhodopirellula</taxon>
    </lineage>
</organism>
<name>L7CG10_RHOBT</name>
<evidence type="ECO:0000313" key="2">
    <source>
        <dbReference type="Proteomes" id="UP000010959"/>
    </source>
</evidence>
<proteinExistence type="predicted"/>
<evidence type="ECO:0000313" key="1">
    <source>
        <dbReference type="EMBL" id="ELP32527.1"/>
    </source>
</evidence>
<dbReference type="AlphaFoldDB" id="L7CG10"/>
<accession>L7CG10</accession>
<comment type="caution">
    <text evidence="1">The sequence shown here is derived from an EMBL/GenBank/DDBJ whole genome shotgun (WGS) entry which is preliminary data.</text>
</comment>
<dbReference type="Proteomes" id="UP000010959">
    <property type="component" value="Unassembled WGS sequence"/>
</dbReference>
<dbReference type="EMBL" id="AMWG01000100">
    <property type="protein sequence ID" value="ELP32527.1"/>
    <property type="molecule type" value="Genomic_DNA"/>
</dbReference>